<dbReference type="PANTHER" id="PTHR47926:SF473">
    <property type="entry name" value="(WILD MALAYSIAN BANANA) HYPOTHETICAL PROTEIN"/>
    <property type="match status" value="1"/>
</dbReference>
<feature type="repeat" description="PPR" evidence="3">
    <location>
        <begin position="87"/>
        <end position="121"/>
    </location>
</feature>
<dbReference type="Pfam" id="PF13041">
    <property type="entry name" value="PPR_2"/>
    <property type="match status" value="3"/>
</dbReference>
<feature type="repeat" description="PPR" evidence="3">
    <location>
        <begin position="382"/>
        <end position="416"/>
    </location>
</feature>
<comment type="similarity">
    <text evidence="1">Belongs to the PPR family. PCMP-H subfamily.</text>
</comment>
<dbReference type="FunFam" id="1.25.40.10:FF:000333">
    <property type="entry name" value="Pentatricopeptide repeat-containing protein"/>
    <property type="match status" value="1"/>
</dbReference>
<proteinExistence type="inferred from homology"/>
<dbReference type="InterPro" id="IPR011990">
    <property type="entry name" value="TPR-like_helical_dom_sf"/>
</dbReference>
<dbReference type="GO" id="GO:0003723">
    <property type="term" value="F:RNA binding"/>
    <property type="evidence" value="ECO:0007669"/>
    <property type="project" value="InterPro"/>
</dbReference>
<evidence type="ECO:0000313" key="5">
    <source>
        <dbReference type="EMBL" id="KAK9106314.1"/>
    </source>
</evidence>
<dbReference type="Pfam" id="PF01535">
    <property type="entry name" value="PPR"/>
    <property type="match status" value="3"/>
</dbReference>
<dbReference type="AlphaFoldDB" id="A0AAP0FK72"/>
<comment type="caution">
    <text evidence="5">The sequence shown here is derived from an EMBL/GenBank/DDBJ whole genome shotgun (WGS) entry which is preliminary data.</text>
</comment>
<dbReference type="InterPro" id="IPR002885">
    <property type="entry name" value="PPR_rpt"/>
</dbReference>
<evidence type="ECO:0000256" key="3">
    <source>
        <dbReference type="PROSITE-ProRule" id="PRU00708"/>
    </source>
</evidence>
<dbReference type="NCBIfam" id="TIGR00756">
    <property type="entry name" value="PPR"/>
    <property type="match status" value="6"/>
</dbReference>
<evidence type="ECO:0000313" key="6">
    <source>
        <dbReference type="Proteomes" id="UP001420932"/>
    </source>
</evidence>
<reference evidence="5 6" key="1">
    <citation type="submission" date="2024-01" db="EMBL/GenBank/DDBJ databases">
        <title>Genome assemblies of Stephania.</title>
        <authorList>
            <person name="Yang L."/>
        </authorList>
    </citation>
    <scope>NUCLEOTIDE SEQUENCE [LARGE SCALE GENOMIC DNA]</scope>
    <source>
        <strain evidence="5">YNDBR</strain>
        <tissue evidence="5">Leaf</tissue>
    </source>
</reference>
<feature type="repeat" description="PPR" evidence="3">
    <location>
        <begin position="219"/>
        <end position="253"/>
    </location>
</feature>
<feature type="domain" description="DYW" evidence="4">
    <location>
        <begin position="598"/>
        <end position="689"/>
    </location>
</feature>
<dbReference type="PROSITE" id="PS51375">
    <property type="entry name" value="PPR"/>
    <property type="match status" value="5"/>
</dbReference>
<dbReference type="InterPro" id="IPR032867">
    <property type="entry name" value="DYW_dom"/>
</dbReference>
<dbReference type="SUPFAM" id="SSF81901">
    <property type="entry name" value="HCP-like"/>
    <property type="match status" value="1"/>
</dbReference>
<feature type="repeat" description="PPR" evidence="3">
    <location>
        <begin position="188"/>
        <end position="218"/>
    </location>
</feature>
<dbReference type="GO" id="GO:0009451">
    <property type="term" value="P:RNA modification"/>
    <property type="evidence" value="ECO:0007669"/>
    <property type="project" value="InterPro"/>
</dbReference>
<gene>
    <name evidence="5" type="ORF">Syun_022325</name>
</gene>
<organism evidence="5 6">
    <name type="scientific">Stephania yunnanensis</name>
    <dbReference type="NCBI Taxonomy" id="152371"/>
    <lineage>
        <taxon>Eukaryota</taxon>
        <taxon>Viridiplantae</taxon>
        <taxon>Streptophyta</taxon>
        <taxon>Embryophyta</taxon>
        <taxon>Tracheophyta</taxon>
        <taxon>Spermatophyta</taxon>
        <taxon>Magnoliopsida</taxon>
        <taxon>Ranunculales</taxon>
        <taxon>Menispermaceae</taxon>
        <taxon>Menispermoideae</taxon>
        <taxon>Cissampelideae</taxon>
        <taxon>Stephania</taxon>
    </lineage>
</organism>
<dbReference type="FunFam" id="1.25.40.10:FF:000470">
    <property type="entry name" value="Pentatricopeptide repeat-containing protein At5g66520"/>
    <property type="match status" value="1"/>
</dbReference>
<dbReference type="Gene3D" id="1.25.40.10">
    <property type="entry name" value="Tetratricopeptide repeat domain"/>
    <property type="match status" value="5"/>
</dbReference>
<dbReference type="GO" id="GO:0008270">
    <property type="term" value="F:zinc ion binding"/>
    <property type="evidence" value="ECO:0007669"/>
    <property type="project" value="InterPro"/>
</dbReference>
<dbReference type="PANTHER" id="PTHR47926">
    <property type="entry name" value="PENTATRICOPEPTIDE REPEAT-CONTAINING PROTEIN"/>
    <property type="match status" value="1"/>
</dbReference>
<dbReference type="FunFam" id="1.25.40.10:FF:000184">
    <property type="entry name" value="Pentatricopeptide repeat-containing protein, chloroplastic"/>
    <property type="match status" value="1"/>
</dbReference>
<evidence type="ECO:0000256" key="1">
    <source>
        <dbReference type="ARBA" id="ARBA00006643"/>
    </source>
</evidence>
<accession>A0AAP0FK72</accession>
<evidence type="ECO:0000256" key="2">
    <source>
        <dbReference type="ARBA" id="ARBA00022737"/>
    </source>
</evidence>
<evidence type="ECO:0000259" key="4">
    <source>
        <dbReference type="Pfam" id="PF14432"/>
    </source>
</evidence>
<dbReference type="Pfam" id="PF20431">
    <property type="entry name" value="E_motif"/>
    <property type="match status" value="1"/>
</dbReference>
<name>A0AAP0FK72_9MAGN</name>
<dbReference type="Proteomes" id="UP001420932">
    <property type="component" value="Unassembled WGS sequence"/>
</dbReference>
<protein>
    <recommendedName>
        <fullName evidence="4">DYW domain-containing protein</fullName>
    </recommendedName>
</protein>
<feature type="repeat" description="PPR" evidence="3">
    <location>
        <begin position="281"/>
        <end position="315"/>
    </location>
</feature>
<keyword evidence="2" id="KW-0677">Repeat</keyword>
<keyword evidence="6" id="KW-1185">Reference proteome</keyword>
<dbReference type="InterPro" id="IPR046848">
    <property type="entry name" value="E_motif"/>
</dbReference>
<dbReference type="InterPro" id="IPR046849">
    <property type="entry name" value="E2_motif"/>
</dbReference>
<dbReference type="EMBL" id="JBBNAF010000010">
    <property type="protein sequence ID" value="KAK9106314.1"/>
    <property type="molecule type" value="Genomic_DNA"/>
</dbReference>
<sequence>MSMSANTPLHAARKLRLAHAHPLLTLLDSCKTMRELTQIHALIIKEDTFSPYQSSSATTKLISFTAISPNGSLDYAKSIYNHLQNPDIFNCNTLIRGLSKSKTPVEALALYQNMLQRGLSPNNFTYPFVIKACTVSSLTRYGTSVHAHVCKAGLDSDVYIQSSLIHMYTNGKDLASAELLFVKCCDRDAVSWNSMIDGYVKYGEIELARNVFDRMCCRDVISWNTMINGYAILGNIEEAKKLFDVMPERSVVSWNSMLAGYGKCEDHEGAYRVFNEMPRRDVASWNAMLACYAQCGKSREALELFDEMKALGVKATEATVVSLLSASAHLGALDQGSSLHKYIDEHKIEVGTITGTALVDMYARCGSISLAKQVFCSIEDKDVLTWNTIIAGNAMHGHANEAHELFTKMQETGISPDDITFVALLSACSHAGMVEEGQRLLASMSSTYSIDPKVEHYGCVIDLLSRAGRLEEAMDLIEAMPMEPNSSAWGALLGGCRIHGNTEVGELVGKRLIGLQPEHSGRYVLLSNIYAAAKRWDDARKVRKKMKSKKVTKIPGITMIELKGTVHQFLSGDQSHPDSDLIYEKLLEISARLKSVLGYSPDTQQALYDIEEEEKEHAVSIHSEKLAIAFGLLSSGPNETIRIVKNLRVCRDCHNVTKLISRIYKREIIVRDRHRFHHFKNGECSCMDYCKRKTIANRNSHGILAKAITVGQMRYSIRERGREMESSVFDAFVGKTEFGIETWSFRGNKINNLAV</sequence>
<dbReference type="Pfam" id="PF20430">
    <property type="entry name" value="Eplus_motif"/>
    <property type="match status" value="1"/>
</dbReference>
<dbReference type="Pfam" id="PF14432">
    <property type="entry name" value="DYW_deaminase"/>
    <property type="match status" value="1"/>
</dbReference>
<dbReference type="InterPro" id="IPR046960">
    <property type="entry name" value="PPR_At4g14850-like_plant"/>
</dbReference>